<dbReference type="Proteomes" id="UP000501812">
    <property type="component" value="Chromosome"/>
</dbReference>
<evidence type="ECO:0000313" key="2">
    <source>
        <dbReference type="EMBL" id="QJE99140.1"/>
    </source>
</evidence>
<dbReference type="EMBL" id="CP051774">
    <property type="protein sequence ID" value="QJE99140.1"/>
    <property type="molecule type" value="Genomic_DNA"/>
</dbReference>
<dbReference type="AlphaFoldDB" id="A0A858RSG4"/>
<dbReference type="RefSeq" id="WP_169457626.1">
    <property type="nucleotide sequence ID" value="NZ_CP051774.1"/>
</dbReference>
<sequence>MKPRPLYRSLTCWSGMLAMGFVCWAWWDSMTRESFLRTPNYQFTHFAGLAAVEYESSSWRSVPFEVDRSITILDAGIAPFGSAAFERGGDRNSSANPIEPLMGFKSPEDWILLLPHWLILLAVALLWSTLLVWRARRIRRVGSIDPGGRL</sequence>
<reference evidence="2 3" key="1">
    <citation type="submission" date="2020-04" db="EMBL/GenBank/DDBJ databases">
        <title>Luteolibacter sp. G-1-1-1 isolated from soil.</title>
        <authorList>
            <person name="Dahal R.H."/>
        </authorList>
    </citation>
    <scope>NUCLEOTIDE SEQUENCE [LARGE SCALE GENOMIC DNA]</scope>
    <source>
        <strain evidence="2 3">G-1-1-1</strain>
    </source>
</reference>
<proteinExistence type="predicted"/>
<accession>A0A858RSG4</accession>
<feature type="transmembrane region" description="Helical" evidence="1">
    <location>
        <begin position="110"/>
        <end position="133"/>
    </location>
</feature>
<evidence type="ECO:0000313" key="3">
    <source>
        <dbReference type="Proteomes" id="UP000501812"/>
    </source>
</evidence>
<keyword evidence="1" id="KW-0472">Membrane</keyword>
<keyword evidence="1" id="KW-1133">Transmembrane helix</keyword>
<name>A0A858RSG4_9BACT</name>
<keyword evidence="3" id="KW-1185">Reference proteome</keyword>
<protein>
    <submittedName>
        <fullName evidence="2">Uncharacterized protein</fullName>
    </submittedName>
</protein>
<organism evidence="2 3">
    <name type="scientific">Luteolibacter luteus</name>
    <dbReference type="NCBI Taxonomy" id="2728835"/>
    <lineage>
        <taxon>Bacteria</taxon>
        <taxon>Pseudomonadati</taxon>
        <taxon>Verrucomicrobiota</taxon>
        <taxon>Verrucomicrobiia</taxon>
        <taxon>Verrucomicrobiales</taxon>
        <taxon>Verrucomicrobiaceae</taxon>
        <taxon>Luteolibacter</taxon>
    </lineage>
</organism>
<gene>
    <name evidence="2" type="ORF">HHL09_26285</name>
</gene>
<evidence type="ECO:0000256" key="1">
    <source>
        <dbReference type="SAM" id="Phobius"/>
    </source>
</evidence>
<feature type="transmembrane region" description="Helical" evidence="1">
    <location>
        <begin position="7"/>
        <end position="27"/>
    </location>
</feature>
<keyword evidence="1" id="KW-0812">Transmembrane</keyword>
<dbReference type="KEGG" id="luo:HHL09_26285"/>